<dbReference type="AlphaFoldDB" id="A0A814VYD3"/>
<dbReference type="Proteomes" id="UP000663829">
    <property type="component" value="Unassembled WGS sequence"/>
</dbReference>
<gene>
    <name evidence="1" type="ORF">GPM918_LOCUS23418</name>
    <name evidence="2" type="ORF">SRO942_LOCUS23417</name>
</gene>
<reference evidence="1" key="1">
    <citation type="submission" date="2021-02" db="EMBL/GenBank/DDBJ databases">
        <authorList>
            <person name="Nowell W R."/>
        </authorList>
    </citation>
    <scope>NUCLEOTIDE SEQUENCE</scope>
</reference>
<protein>
    <submittedName>
        <fullName evidence="1">Uncharacterized protein</fullName>
    </submittedName>
</protein>
<feature type="non-terminal residue" evidence="1">
    <location>
        <position position="187"/>
    </location>
</feature>
<name>A0A814VYD3_9BILA</name>
<evidence type="ECO:0000313" key="1">
    <source>
        <dbReference type="EMBL" id="CAF1195126.1"/>
    </source>
</evidence>
<dbReference type="EMBL" id="CAJNOQ010008361">
    <property type="protein sequence ID" value="CAF1195126.1"/>
    <property type="molecule type" value="Genomic_DNA"/>
</dbReference>
<organism evidence="1 3">
    <name type="scientific">Didymodactylos carnosus</name>
    <dbReference type="NCBI Taxonomy" id="1234261"/>
    <lineage>
        <taxon>Eukaryota</taxon>
        <taxon>Metazoa</taxon>
        <taxon>Spiralia</taxon>
        <taxon>Gnathifera</taxon>
        <taxon>Rotifera</taxon>
        <taxon>Eurotatoria</taxon>
        <taxon>Bdelloidea</taxon>
        <taxon>Philodinida</taxon>
        <taxon>Philodinidae</taxon>
        <taxon>Didymodactylos</taxon>
    </lineage>
</organism>
<dbReference type="Proteomes" id="UP000681722">
    <property type="component" value="Unassembled WGS sequence"/>
</dbReference>
<proteinExistence type="predicted"/>
<comment type="caution">
    <text evidence="1">The sequence shown here is derived from an EMBL/GenBank/DDBJ whole genome shotgun (WGS) entry which is preliminary data.</text>
</comment>
<sequence length="187" mass="21573">MSCHKGEHHSEGYCARIYSRLLRKNTQCYGVRKIGREPNSGALAGLLSIQHHNDEQQPLWLWNPCHTQQQRSATKEKSHSSLKSEEHNLHSFTGVWDGTFHINQIVMIYDQKCTTIRGADFLQATVLELDQQRCLVKFNYNQLSDYAGFDEVFQMPFQGLEDDDMDNDKLACLKRIQSMEINPLSVV</sequence>
<evidence type="ECO:0000313" key="2">
    <source>
        <dbReference type="EMBL" id="CAF3959559.1"/>
    </source>
</evidence>
<dbReference type="EMBL" id="CAJOBC010008362">
    <property type="protein sequence ID" value="CAF3959559.1"/>
    <property type="molecule type" value="Genomic_DNA"/>
</dbReference>
<accession>A0A814VYD3</accession>
<evidence type="ECO:0000313" key="3">
    <source>
        <dbReference type="Proteomes" id="UP000663829"/>
    </source>
</evidence>
<keyword evidence="3" id="KW-1185">Reference proteome</keyword>